<dbReference type="Proteomes" id="UP000663828">
    <property type="component" value="Unassembled WGS sequence"/>
</dbReference>
<dbReference type="AlphaFoldDB" id="A0A814KX40"/>
<proteinExistence type="predicted"/>
<comment type="caution">
    <text evidence="1">The sequence shown here is derived from an EMBL/GenBank/DDBJ whole genome shotgun (WGS) entry which is preliminary data.</text>
</comment>
<dbReference type="EMBL" id="CAJNOR010001008">
    <property type="protein sequence ID" value="CAF1055576.1"/>
    <property type="molecule type" value="Genomic_DNA"/>
</dbReference>
<name>A0A814KX40_ADIRI</name>
<gene>
    <name evidence="1" type="ORF">XAT740_LOCUS16005</name>
</gene>
<organism evidence="1 2">
    <name type="scientific">Adineta ricciae</name>
    <name type="common">Rotifer</name>
    <dbReference type="NCBI Taxonomy" id="249248"/>
    <lineage>
        <taxon>Eukaryota</taxon>
        <taxon>Metazoa</taxon>
        <taxon>Spiralia</taxon>
        <taxon>Gnathifera</taxon>
        <taxon>Rotifera</taxon>
        <taxon>Eurotatoria</taxon>
        <taxon>Bdelloidea</taxon>
        <taxon>Adinetida</taxon>
        <taxon>Adinetidae</taxon>
        <taxon>Adineta</taxon>
    </lineage>
</organism>
<reference evidence="1" key="1">
    <citation type="submission" date="2021-02" db="EMBL/GenBank/DDBJ databases">
        <authorList>
            <person name="Nowell W R."/>
        </authorList>
    </citation>
    <scope>NUCLEOTIDE SEQUENCE</scope>
</reference>
<protein>
    <submittedName>
        <fullName evidence="1">Uncharacterized protein</fullName>
    </submittedName>
</protein>
<sequence length="124" mass="14820">MGCVIQKSSKRLFTKYDLLELQKHSEELHEKRVKILKWMEGGVECSTKLPNHTKVKWKNIEETEQPLYWQEAWGREQQLVQHPSLIDSRNSKLSCITLVDENLRLPSEKEIELFWSEFHTNNIR</sequence>
<evidence type="ECO:0000313" key="1">
    <source>
        <dbReference type="EMBL" id="CAF1055576.1"/>
    </source>
</evidence>
<evidence type="ECO:0000313" key="2">
    <source>
        <dbReference type="Proteomes" id="UP000663828"/>
    </source>
</evidence>
<accession>A0A814KX40</accession>
<keyword evidence="2" id="KW-1185">Reference proteome</keyword>